<dbReference type="HOGENOM" id="CLU_004379_3_0_1"/>
<dbReference type="PROSITE" id="PS51215">
    <property type="entry name" value="AWS"/>
    <property type="match status" value="1"/>
</dbReference>
<evidence type="ECO:0000256" key="8">
    <source>
        <dbReference type="SAM" id="MobiDB-lite"/>
    </source>
</evidence>
<dbReference type="Pfam" id="PF00856">
    <property type="entry name" value="SET"/>
    <property type="match status" value="1"/>
</dbReference>
<feature type="compositionally biased region" description="Polar residues" evidence="8">
    <location>
        <begin position="26"/>
        <end position="42"/>
    </location>
</feature>
<dbReference type="EMBL" id="DS995708">
    <property type="protein sequence ID" value="EEQ35285.1"/>
    <property type="molecule type" value="Genomic_DNA"/>
</dbReference>
<sequence length="719" mass="79328">MSRVARESTSTSTSLDNDSTLLESTGNTITPATSVSETSSNVDIPITKAGSHICPPQTRRVDVAAIEDGTNNTTEAEGDKHGDGLEKAVPTSATEEGTVVKREPAQRRELRSSRGRRGLSAGASEPYAEETTADVPLGSAENSTTNEQLKEETGSKPRSSTKTEPAQPRRRSGRLTLLEKTKTVLNQVSSILGKRQRGDKEAENSEAKVEDRRSSLRSRTAVRKEPQEESATKKRRISENAASPAEKDKGTDQQSSSASHEVAITAPKRKKWLSHGLYAGPNAFAKFELPPPQSRRRGARQKPRERVLFPMPKYSGALLLEKGRPFKLPYDIFSPLPRGQPKPDEWRKINKNIFVGDAAGIWKATMPTEQSTCLCTPEMGCGENCQNRHMLYECDDNNCKLGEDLCRNRNFAKLRNRIKTGGKYNIGVEVIKTESRGYGVRSNRTFEPNQIIVEYTGEILTQIEAQRRMKTIYKKNECFYLMDFDQNMIIDATRGSIARFVNHSCEPNCKMEKWIVAGKPRIALFAGENGIMTGEELTYDYNFEYYQPYTGRYNPYSNKNVQECRCGTPSCRGVLGPRPKGKDSKEKPTTKSGGAGTKRKSRGNADEPASKKQKAGKQSPVKSGLKRAVSKASQGIKSKAKAIRVPKKRVGVKFNKSAKSKAVTTAAADVPFTSVSRSSKRQAAGNNRLRMSSRARVSITAVKTALKGRRGGRRASTKS</sequence>
<evidence type="ECO:0000256" key="2">
    <source>
        <dbReference type="ARBA" id="ARBA00004286"/>
    </source>
</evidence>
<dbReference type="GO" id="GO:0005694">
    <property type="term" value="C:chromosome"/>
    <property type="evidence" value="ECO:0007669"/>
    <property type="project" value="UniProtKB-SubCell"/>
</dbReference>
<evidence type="ECO:0000256" key="7">
    <source>
        <dbReference type="ARBA" id="ARBA00023242"/>
    </source>
</evidence>
<evidence type="ECO:0000256" key="5">
    <source>
        <dbReference type="ARBA" id="ARBA00022679"/>
    </source>
</evidence>
<dbReference type="STRING" id="554155.C5FZI2"/>
<keyword evidence="13" id="KW-1185">Reference proteome</keyword>
<dbReference type="InterPro" id="IPR050777">
    <property type="entry name" value="SET2_Histone-Lys_MeTrsfase"/>
</dbReference>
<evidence type="ECO:0000259" key="9">
    <source>
        <dbReference type="PROSITE" id="PS50280"/>
    </source>
</evidence>
<dbReference type="FunFam" id="2.170.270.10:FF:000037">
    <property type="entry name" value="Histone-lysine N-methyltransferase"/>
    <property type="match status" value="1"/>
</dbReference>
<evidence type="ECO:0000256" key="6">
    <source>
        <dbReference type="ARBA" id="ARBA00022691"/>
    </source>
</evidence>
<evidence type="ECO:0000259" key="10">
    <source>
        <dbReference type="PROSITE" id="PS50868"/>
    </source>
</evidence>
<keyword evidence="4 12" id="KW-0489">Methyltransferase</keyword>
<dbReference type="RefSeq" id="XP_002843021.1">
    <property type="nucleotide sequence ID" value="XM_002842975.1"/>
</dbReference>
<keyword evidence="6" id="KW-0949">S-adenosyl-L-methionine</keyword>
<evidence type="ECO:0000313" key="12">
    <source>
        <dbReference type="EMBL" id="EEQ35285.1"/>
    </source>
</evidence>
<feature type="domain" description="SET" evidence="9">
    <location>
        <begin position="426"/>
        <end position="542"/>
    </location>
</feature>
<dbReference type="Gene3D" id="2.170.270.10">
    <property type="entry name" value="SET domain"/>
    <property type="match status" value="1"/>
</dbReference>
<dbReference type="GO" id="GO:0005634">
    <property type="term" value="C:nucleus"/>
    <property type="evidence" value="ECO:0007669"/>
    <property type="project" value="UniProtKB-SubCell"/>
</dbReference>
<dbReference type="InterPro" id="IPR046341">
    <property type="entry name" value="SET_dom_sf"/>
</dbReference>
<feature type="domain" description="AWS" evidence="11">
    <location>
        <begin position="368"/>
        <end position="415"/>
    </location>
</feature>
<feature type="compositionally biased region" description="Basic and acidic residues" evidence="8">
    <location>
        <begin position="222"/>
        <end position="232"/>
    </location>
</feature>
<dbReference type="PANTHER" id="PTHR22884">
    <property type="entry name" value="SET DOMAIN PROTEINS"/>
    <property type="match status" value="1"/>
</dbReference>
<proteinExistence type="predicted"/>
<keyword evidence="7" id="KW-0539">Nucleus</keyword>
<dbReference type="GeneID" id="9227819"/>
<dbReference type="InterPro" id="IPR006560">
    <property type="entry name" value="AWS_dom"/>
</dbReference>
<dbReference type="PROSITE" id="PS50868">
    <property type="entry name" value="POST_SET"/>
    <property type="match status" value="1"/>
</dbReference>
<dbReference type="VEuPathDB" id="FungiDB:MCYG_08104"/>
<reference evidence="13" key="1">
    <citation type="journal article" date="2012" name="MBio">
        <title>Comparative genome analysis of Trichophyton rubrum and related dermatophytes reveals candidate genes involved in infection.</title>
        <authorList>
            <person name="Martinez D.A."/>
            <person name="Oliver B.G."/>
            <person name="Graeser Y."/>
            <person name="Goldberg J.M."/>
            <person name="Li W."/>
            <person name="Martinez-Rossi N.M."/>
            <person name="Monod M."/>
            <person name="Shelest E."/>
            <person name="Barton R.C."/>
            <person name="Birch E."/>
            <person name="Brakhage A.A."/>
            <person name="Chen Z."/>
            <person name="Gurr S.J."/>
            <person name="Heiman D."/>
            <person name="Heitman J."/>
            <person name="Kosti I."/>
            <person name="Rossi A."/>
            <person name="Saif S."/>
            <person name="Samalova M."/>
            <person name="Saunders C.W."/>
            <person name="Shea T."/>
            <person name="Summerbell R.C."/>
            <person name="Xu J."/>
            <person name="Young S."/>
            <person name="Zeng Q."/>
            <person name="Birren B.W."/>
            <person name="Cuomo C.A."/>
            <person name="White T.C."/>
        </authorList>
    </citation>
    <scope>NUCLEOTIDE SEQUENCE [LARGE SCALE GENOMIC DNA]</scope>
    <source>
        <strain evidence="13">ATCC MYA-4605 / CBS 113480</strain>
    </source>
</reference>
<evidence type="ECO:0000256" key="3">
    <source>
        <dbReference type="ARBA" id="ARBA00022454"/>
    </source>
</evidence>
<dbReference type="eggNOG" id="KOG1083">
    <property type="taxonomic scope" value="Eukaryota"/>
</dbReference>
<dbReference type="Pfam" id="PF17907">
    <property type="entry name" value="AWS"/>
    <property type="match status" value="1"/>
</dbReference>
<accession>C5FZI2</accession>
<dbReference type="PROSITE" id="PS50280">
    <property type="entry name" value="SET"/>
    <property type="match status" value="1"/>
</dbReference>
<keyword evidence="3" id="KW-0158">Chromosome</keyword>
<dbReference type="OMA" id="NECFYLM"/>
<organism evidence="12 13">
    <name type="scientific">Arthroderma otae (strain ATCC MYA-4605 / CBS 113480)</name>
    <name type="common">Microsporum canis</name>
    <dbReference type="NCBI Taxonomy" id="554155"/>
    <lineage>
        <taxon>Eukaryota</taxon>
        <taxon>Fungi</taxon>
        <taxon>Dikarya</taxon>
        <taxon>Ascomycota</taxon>
        <taxon>Pezizomycotina</taxon>
        <taxon>Eurotiomycetes</taxon>
        <taxon>Eurotiomycetidae</taxon>
        <taxon>Onygenales</taxon>
        <taxon>Arthrodermataceae</taxon>
        <taxon>Microsporum</taxon>
    </lineage>
</organism>
<evidence type="ECO:0000256" key="4">
    <source>
        <dbReference type="ARBA" id="ARBA00022603"/>
    </source>
</evidence>
<gene>
    <name evidence="12" type="ORF">MCYG_08104</name>
</gene>
<evidence type="ECO:0000259" key="11">
    <source>
        <dbReference type="PROSITE" id="PS51215"/>
    </source>
</evidence>
<feature type="compositionally biased region" description="Basic and acidic residues" evidence="8">
    <location>
        <begin position="77"/>
        <end position="86"/>
    </location>
</feature>
<keyword evidence="5 12" id="KW-0808">Transferase</keyword>
<feature type="region of interest" description="Disordered" evidence="8">
    <location>
        <begin position="1"/>
        <end position="262"/>
    </location>
</feature>
<feature type="region of interest" description="Disordered" evidence="8">
    <location>
        <begin position="674"/>
        <end position="694"/>
    </location>
</feature>
<feature type="domain" description="Post-SET" evidence="10">
    <location>
        <begin position="560"/>
        <end position="576"/>
    </location>
</feature>
<feature type="compositionally biased region" description="Basic and acidic residues" evidence="8">
    <location>
        <begin position="196"/>
        <end position="214"/>
    </location>
</feature>
<feature type="compositionally biased region" description="Low complexity" evidence="8">
    <location>
        <begin position="7"/>
        <end position="25"/>
    </location>
</feature>
<dbReference type="InterPro" id="IPR001214">
    <property type="entry name" value="SET_dom"/>
</dbReference>
<feature type="compositionally biased region" description="Basic and acidic residues" evidence="8">
    <location>
        <begin position="580"/>
        <end position="589"/>
    </location>
</feature>
<dbReference type="InterPro" id="IPR003616">
    <property type="entry name" value="Post-SET_dom"/>
</dbReference>
<name>C5FZI2_ARTOC</name>
<feature type="region of interest" description="Disordered" evidence="8">
    <location>
        <begin position="575"/>
        <end position="644"/>
    </location>
</feature>
<feature type="compositionally biased region" description="Basic and acidic residues" evidence="8">
    <location>
        <begin position="98"/>
        <end position="112"/>
    </location>
</feature>
<dbReference type="SUPFAM" id="SSF82199">
    <property type="entry name" value="SET domain"/>
    <property type="match status" value="1"/>
</dbReference>
<dbReference type="Proteomes" id="UP000002035">
    <property type="component" value="Unassembled WGS sequence"/>
</dbReference>
<evidence type="ECO:0000256" key="1">
    <source>
        <dbReference type="ARBA" id="ARBA00004123"/>
    </source>
</evidence>
<evidence type="ECO:0000313" key="13">
    <source>
        <dbReference type="Proteomes" id="UP000002035"/>
    </source>
</evidence>
<dbReference type="OrthoDB" id="422362at2759"/>
<protein>
    <submittedName>
        <fullName evidence="12">Histone-lysine N-methyltransferase</fullName>
    </submittedName>
</protein>
<dbReference type="SMART" id="SM00317">
    <property type="entry name" value="SET"/>
    <property type="match status" value="1"/>
</dbReference>
<dbReference type="GO" id="GO:0042054">
    <property type="term" value="F:histone methyltransferase activity"/>
    <property type="evidence" value="ECO:0007669"/>
    <property type="project" value="InterPro"/>
</dbReference>
<dbReference type="AlphaFoldDB" id="C5FZI2"/>
<comment type="subcellular location">
    <subcellularLocation>
        <location evidence="2">Chromosome</location>
    </subcellularLocation>
    <subcellularLocation>
        <location evidence="1">Nucleus</location>
    </subcellularLocation>
</comment>
<dbReference type="GO" id="GO:0032259">
    <property type="term" value="P:methylation"/>
    <property type="evidence" value="ECO:0007669"/>
    <property type="project" value="UniProtKB-KW"/>
</dbReference>